<proteinExistence type="predicted"/>
<keyword evidence="2" id="KW-1185">Reference proteome</keyword>
<reference evidence="1" key="1">
    <citation type="submission" date="2020-12" db="EMBL/GenBank/DDBJ databases">
        <title>Taurinivorans muris gen. nov., sp. nov., fundamental and realized metabolic niche of a ubiquitous sulfidogenic bacterium in the murine intestine.</title>
        <authorList>
            <person name="Ye H."/>
            <person name="Hanson B.T."/>
            <person name="Loy A."/>
        </authorList>
    </citation>
    <scope>NUCLEOTIDE SEQUENCE</scope>
    <source>
        <strain evidence="1">LT0009</strain>
    </source>
</reference>
<organism evidence="1 2">
    <name type="scientific">Taurinivorans muris</name>
    <dbReference type="NCBI Taxonomy" id="2787751"/>
    <lineage>
        <taxon>Bacteria</taxon>
        <taxon>Pseudomonadati</taxon>
        <taxon>Thermodesulfobacteriota</taxon>
        <taxon>Desulfovibrionia</taxon>
        <taxon>Desulfovibrionales</taxon>
        <taxon>Desulfovibrionaceae</taxon>
        <taxon>Taurinivorans</taxon>
    </lineage>
</organism>
<evidence type="ECO:0000313" key="1">
    <source>
        <dbReference type="EMBL" id="UWX06412.1"/>
    </source>
</evidence>
<dbReference type="RefSeq" id="WP_334316018.1">
    <property type="nucleotide sequence ID" value="NZ_CP065938.1"/>
</dbReference>
<protein>
    <submittedName>
        <fullName evidence="1">Uncharacterized protein</fullName>
    </submittedName>
</protein>
<name>A0ABY5Y3X7_9BACT</name>
<gene>
    <name evidence="1" type="ORF">JBF11_03615</name>
</gene>
<dbReference type="EMBL" id="CP065938">
    <property type="protein sequence ID" value="UWX06412.1"/>
    <property type="molecule type" value="Genomic_DNA"/>
</dbReference>
<sequence length="156" mass="17781">MRSKELLLAVKAHISEHLKTYSEINLNVFIHNLPVQEVSDSESLFPFVILRFDEQELNGEYTESTLVFALGVNDDSSQENAGLLLAEICDALTAVFYNNRITGTFFETKLPIKIKQAEPEKKWNEYHFSSMELTFSHNTLPPRPLGGEYENEGNIL</sequence>
<dbReference type="Proteomes" id="UP001058120">
    <property type="component" value="Chromosome"/>
</dbReference>
<accession>A0ABY5Y3X7</accession>
<evidence type="ECO:0000313" key="2">
    <source>
        <dbReference type="Proteomes" id="UP001058120"/>
    </source>
</evidence>